<gene>
    <name evidence="2" type="ORF">GCM10009433_10180</name>
</gene>
<accession>A0ABN1K5L6</accession>
<sequence length="178" mass="20024">MFTAMIECGEPRYSYKWERSTNGLNWATVGTGYTYNYYQPPGMNGNFSFTIRLTVTDDGNTIVTSHQTIMAVDPYNSDFQCAPGDGGDPTLLKSFTVYPNPTSTSQRLSLVFDENSKKKPIQINLIDQNGRALQTKELKQATSYEEQFTLGQTFSSGLFYMQVYFDDGSSESQTILIK</sequence>
<dbReference type="NCBIfam" id="TIGR04183">
    <property type="entry name" value="Por_Secre_tail"/>
    <property type="match status" value="1"/>
</dbReference>
<dbReference type="Proteomes" id="UP001500185">
    <property type="component" value="Unassembled WGS sequence"/>
</dbReference>
<comment type="caution">
    <text evidence="2">The sequence shown here is derived from an EMBL/GenBank/DDBJ whole genome shotgun (WGS) entry which is preliminary data.</text>
</comment>
<keyword evidence="1" id="KW-0732">Signal</keyword>
<protein>
    <recommendedName>
        <fullName evidence="4">Secretion system C-terminal sorting domain-containing protein</fullName>
    </recommendedName>
</protein>
<dbReference type="InterPro" id="IPR026444">
    <property type="entry name" value="Secre_tail"/>
</dbReference>
<reference evidence="2 3" key="1">
    <citation type="journal article" date="2019" name="Int. J. Syst. Evol. Microbiol.">
        <title>The Global Catalogue of Microorganisms (GCM) 10K type strain sequencing project: providing services to taxonomists for standard genome sequencing and annotation.</title>
        <authorList>
            <consortium name="The Broad Institute Genomics Platform"/>
            <consortium name="The Broad Institute Genome Sequencing Center for Infectious Disease"/>
            <person name="Wu L."/>
            <person name="Ma J."/>
        </authorList>
    </citation>
    <scope>NUCLEOTIDE SEQUENCE [LARGE SCALE GENOMIC DNA]</scope>
    <source>
        <strain evidence="2 3">JCM 16231</strain>
    </source>
</reference>
<proteinExistence type="predicted"/>
<name>A0ABN1K5L6_9FLAO</name>
<keyword evidence="3" id="KW-1185">Reference proteome</keyword>
<evidence type="ECO:0000313" key="3">
    <source>
        <dbReference type="Proteomes" id="UP001500185"/>
    </source>
</evidence>
<evidence type="ECO:0000313" key="2">
    <source>
        <dbReference type="EMBL" id="GAA0755557.1"/>
    </source>
</evidence>
<organism evidence="2 3">
    <name type="scientific">Psychroflexus lacisalsi</name>
    <dbReference type="NCBI Taxonomy" id="503928"/>
    <lineage>
        <taxon>Bacteria</taxon>
        <taxon>Pseudomonadati</taxon>
        <taxon>Bacteroidota</taxon>
        <taxon>Flavobacteriia</taxon>
        <taxon>Flavobacteriales</taxon>
        <taxon>Flavobacteriaceae</taxon>
        <taxon>Psychroflexus</taxon>
    </lineage>
</organism>
<dbReference type="EMBL" id="BAAAGG010000005">
    <property type="protein sequence ID" value="GAA0755557.1"/>
    <property type="molecule type" value="Genomic_DNA"/>
</dbReference>
<evidence type="ECO:0000256" key="1">
    <source>
        <dbReference type="ARBA" id="ARBA00022729"/>
    </source>
</evidence>
<evidence type="ECO:0008006" key="4">
    <source>
        <dbReference type="Google" id="ProtNLM"/>
    </source>
</evidence>